<dbReference type="EMBL" id="BK015130">
    <property type="protein sequence ID" value="DAD92212.1"/>
    <property type="molecule type" value="Genomic_DNA"/>
</dbReference>
<protein>
    <submittedName>
        <fullName evidence="1">Uncharacterized protein</fullName>
    </submittedName>
</protein>
<name>A0A8S5NCN3_9CAUD</name>
<organism evidence="1">
    <name type="scientific">Siphoviridae sp. ctnot10</name>
    <dbReference type="NCBI Taxonomy" id="2826458"/>
    <lineage>
        <taxon>Viruses</taxon>
        <taxon>Duplodnaviria</taxon>
        <taxon>Heunggongvirae</taxon>
        <taxon>Uroviricota</taxon>
        <taxon>Caudoviricetes</taxon>
    </lineage>
</organism>
<sequence length="29" mass="3341">MILSNAKNIVISTFLSTTKKYFKISYKNS</sequence>
<accession>A0A8S5NCN3</accession>
<proteinExistence type="predicted"/>
<reference evidence="1" key="1">
    <citation type="journal article" date="2021" name="Proc. Natl. Acad. Sci. U.S.A.">
        <title>A Catalog of Tens of Thousands of Viruses from Human Metagenomes Reveals Hidden Associations with Chronic Diseases.</title>
        <authorList>
            <person name="Tisza M.J."/>
            <person name="Buck C.B."/>
        </authorList>
    </citation>
    <scope>NUCLEOTIDE SEQUENCE</scope>
    <source>
        <strain evidence="1">Ctnot10</strain>
    </source>
</reference>
<evidence type="ECO:0000313" key="1">
    <source>
        <dbReference type="EMBL" id="DAD92212.1"/>
    </source>
</evidence>